<dbReference type="EMBL" id="JYNV01000192">
    <property type="protein sequence ID" value="KZM23587.1"/>
    <property type="molecule type" value="Genomic_DNA"/>
</dbReference>
<dbReference type="GO" id="GO:0015165">
    <property type="term" value="F:pyrimidine nucleotide-sugar transmembrane transporter activity"/>
    <property type="evidence" value="ECO:0007669"/>
    <property type="project" value="InterPro"/>
</dbReference>
<keyword evidence="3 6" id="KW-1133">Transmembrane helix</keyword>
<name>A0A163E9C8_DIDRA</name>
<evidence type="ECO:0000256" key="1">
    <source>
        <dbReference type="ARBA" id="ARBA00004141"/>
    </source>
</evidence>
<evidence type="ECO:0000256" key="3">
    <source>
        <dbReference type="ARBA" id="ARBA00022989"/>
    </source>
</evidence>
<evidence type="ECO:0000256" key="5">
    <source>
        <dbReference type="SAM" id="MobiDB-lite"/>
    </source>
</evidence>
<feature type="transmembrane region" description="Helical" evidence="6">
    <location>
        <begin position="302"/>
        <end position="325"/>
    </location>
</feature>
<organism evidence="7 8">
    <name type="scientific">Didymella rabiei</name>
    <name type="common">Chickpea ascochyta blight fungus</name>
    <name type="synonym">Mycosphaerella rabiei</name>
    <dbReference type="NCBI Taxonomy" id="5454"/>
    <lineage>
        <taxon>Eukaryota</taxon>
        <taxon>Fungi</taxon>
        <taxon>Dikarya</taxon>
        <taxon>Ascomycota</taxon>
        <taxon>Pezizomycotina</taxon>
        <taxon>Dothideomycetes</taxon>
        <taxon>Pleosporomycetidae</taxon>
        <taxon>Pleosporales</taxon>
        <taxon>Pleosporineae</taxon>
        <taxon>Didymellaceae</taxon>
        <taxon>Ascochyta</taxon>
    </lineage>
</organism>
<feature type="transmembrane region" description="Helical" evidence="6">
    <location>
        <begin position="230"/>
        <end position="247"/>
    </location>
</feature>
<evidence type="ECO:0000256" key="4">
    <source>
        <dbReference type="ARBA" id="ARBA00023136"/>
    </source>
</evidence>
<reference evidence="7 8" key="1">
    <citation type="journal article" date="2016" name="Sci. Rep.">
        <title>Draft genome sequencing and secretome analysis of fungal phytopathogen Ascochyta rabiei provides insight into the necrotrophic effector repertoire.</title>
        <authorList>
            <person name="Verma S."/>
            <person name="Gazara R.K."/>
            <person name="Nizam S."/>
            <person name="Parween S."/>
            <person name="Chattopadhyay D."/>
            <person name="Verma P.K."/>
        </authorList>
    </citation>
    <scope>NUCLEOTIDE SEQUENCE [LARGE SCALE GENOMIC DNA]</scope>
    <source>
        <strain evidence="7 8">ArDII</strain>
    </source>
</reference>
<feature type="transmembrane region" description="Helical" evidence="6">
    <location>
        <begin position="199"/>
        <end position="224"/>
    </location>
</feature>
<feature type="transmembrane region" description="Helical" evidence="6">
    <location>
        <begin position="254"/>
        <end position="275"/>
    </location>
</feature>
<dbReference type="PIRSF" id="PIRSF036436">
    <property type="entry name" value="UCP036436"/>
    <property type="match status" value="1"/>
</dbReference>
<sequence length="482" mass="52537">MTSLTRPSDHRSRGSSLELPCILRAPQLLLDTAPSTLTSGRASAPTPPLDSLANTAVDKHSRAPDSPSTRVMAVQGMVPILVGMMLLTGCCNTLLTKYQDMQCVGNCDSSNPKNRDHFEQPVLQTLQMFIGEMGCWLVIGLFTLWQRYAGARAGYEAIPNAEGTATPASDESGTADIANPLKPVHADDEGRIPLEGRSVFLLALPACCDIAGTTLMNVGLLFVAASIYQMTRGALVLFVGLFSVWFLKRHLGLYKWFSLFVVVFGVAIVGLAGAITKDDKATPGHQSIHSAMTNVAPAKSQALMTIIGVLLIAGAQIFTATQFVLEERIMEKYAMEPIKVVGWEGIFGFLVTTIIMVILHFAVGTGYFNAREGLYQMTHYKGIAVSSLLIMISIGGFNFFGLSVTRTVSATSRSTIDTCRTLFIWLVSLGLGWETFKWLQVLGFACLVYGSFLFFDIIRPPFKSCVERKPEPLLPEDPIEHH</sequence>
<feature type="transmembrane region" description="Helical" evidence="6">
    <location>
        <begin position="126"/>
        <end position="145"/>
    </location>
</feature>
<evidence type="ECO:0000313" key="7">
    <source>
        <dbReference type="EMBL" id="KZM23587.1"/>
    </source>
</evidence>
<feature type="transmembrane region" description="Helical" evidence="6">
    <location>
        <begin position="414"/>
        <end position="433"/>
    </location>
</feature>
<protein>
    <submittedName>
        <fullName evidence="7">Sugar:proton symporter</fullName>
    </submittedName>
</protein>
<dbReference type="Proteomes" id="UP000076837">
    <property type="component" value="Unassembled WGS sequence"/>
</dbReference>
<dbReference type="InterPro" id="IPR007271">
    <property type="entry name" value="Nuc_sug_transpt"/>
</dbReference>
<feature type="transmembrane region" description="Helical" evidence="6">
    <location>
        <begin position="71"/>
        <end position="95"/>
    </location>
</feature>
<keyword evidence="2 6" id="KW-0812">Transmembrane</keyword>
<dbReference type="AlphaFoldDB" id="A0A163E9C8"/>
<dbReference type="STRING" id="5454.A0A163E9C8"/>
<feature type="transmembrane region" description="Helical" evidence="6">
    <location>
        <begin position="380"/>
        <end position="402"/>
    </location>
</feature>
<keyword evidence="8" id="KW-1185">Reference proteome</keyword>
<dbReference type="SUPFAM" id="SSF103481">
    <property type="entry name" value="Multidrug resistance efflux transporter EmrE"/>
    <property type="match status" value="1"/>
</dbReference>
<feature type="transmembrane region" description="Helical" evidence="6">
    <location>
        <begin position="346"/>
        <end position="368"/>
    </location>
</feature>
<accession>A0A163E9C8</accession>
<evidence type="ECO:0000313" key="8">
    <source>
        <dbReference type="Proteomes" id="UP000076837"/>
    </source>
</evidence>
<evidence type="ECO:0000256" key="6">
    <source>
        <dbReference type="SAM" id="Phobius"/>
    </source>
</evidence>
<proteinExistence type="predicted"/>
<dbReference type="Pfam" id="PF04142">
    <property type="entry name" value="Nuc_sug_transp"/>
    <property type="match status" value="1"/>
</dbReference>
<dbReference type="GO" id="GO:0000139">
    <property type="term" value="C:Golgi membrane"/>
    <property type="evidence" value="ECO:0007669"/>
    <property type="project" value="InterPro"/>
</dbReference>
<gene>
    <name evidence="7" type="ORF">ST47_g5249</name>
</gene>
<dbReference type="PANTHER" id="PTHR13146:SF0">
    <property type="entry name" value="SOLUTE CARRIER FAMILY 35 MEMBER F6"/>
    <property type="match status" value="1"/>
</dbReference>
<dbReference type="PANTHER" id="PTHR13146">
    <property type="match status" value="1"/>
</dbReference>
<keyword evidence="4 6" id="KW-0472">Membrane</keyword>
<feature type="region of interest" description="Disordered" evidence="5">
    <location>
        <begin position="35"/>
        <end position="68"/>
    </location>
</feature>
<dbReference type="InterPro" id="IPR037185">
    <property type="entry name" value="EmrE-like"/>
</dbReference>
<evidence type="ECO:0000256" key="2">
    <source>
        <dbReference type="ARBA" id="ARBA00022692"/>
    </source>
</evidence>
<comment type="caution">
    <text evidence="7">The sequence shown here is derived from an EMBL/GenBank/DDBJ whole genome shotgun (WGS) entry which is preliminary data.</text>
</comment>
<comment type="subcellular location">
    <subcellularLocation>
        <location evidence="1">Membrane</location>
        <topology evidence="1">Multi-pass membrane protein</topology>
    </subcellularLocation>
</comment>
<dbReference type="InterPro" id="IPR012404">
    <property type="entry name" value="UCP036436"/>
</dbReference>
<dbReference type="OrthoDB" id="29773at2759"/>